<comment type="subcellular location">
    <subcellularLocation>
        <location evidence="1">Nucleus</location>
    </subcellularLocation>
</comment>
<dbReference type="Gene3D" id="3.40.220.10">
    <property type="entry name" value="Leucine Aminopeptidase, subunit E, domain 1"/>
    <property type="match status" value="2"/>
</dbReference>
<dbReference type="KEGG" id="ipu:108267981"/>
<comment type="similarity">
    <text evidence="6">Belongs to the ARTD/PARP family.</text>
</comment>
<keyword evidence="5" id="KW-0539">Nucleus</keyword>
<keyword evidence="8" id="KW-0175">Coiled coil</keyword>
<feature type="domain" description="Macro" evidence="10">
    <location>
        <begin position="781"/>
        <end position="953"/>
    </location>
</feature>
<dbReference type="SUPFAM" id="SSF52949">
    <property type="entry name" value="Macro domain-like"/>
    <property type="match status" value="2"/>
</dbReference>
<evidence type="ECO:0000256" key="7">
    <source>
        <dbReference type="RuleBase" id="RU362114"/>
    </source>
</evidence>
<dbReference type="STRING" id="7998.ENSIPUP00000012040"/>
<dbReference type="InterPro" id="IPR057051">
    <property type="entry name" value="PARP14_RPM_1"/>
</dbReference>
<dbReference type="Gene3D" id="3.90.228.10">
    <property type="match status" value="1"/>
</dbReference>
<evidence type="ECO:0000256" key="4">
    <source>
        <dbReference type="ARBA" id="ARBA00023027"/>
    </source>
</evidence>
<dbReference type="Pfam" id="PF23222">
    <property type="entry name" value="RRM_PARP14_1"/>
    <property type="match status" value="1"/>
</dbReference>
<dbReference type="Pfam" id="PF00644">
    <property type="entry name" value="PARP"/>
    <property type="match status" value="1"/>
</dbReference>
<evidence type="ECO:0000259" key="9">
    <source>
        <dbReference type="PROSITE" id="PS51059"/>
    </source>
</evidence>
<dbReference type="RefSeq" id="XP_017328087.1">
    <property type="nucleotide sequence ID" value="XM_017472598.3"/>
</dbReference>
<evidence type="ECO:0000256" key="8">
    <source>
        <dbReference type="SAM" id="Coils"/>
    </source>
</evidence>
<organism evidence="11 12">
    <name type="scientific">Ictalurus punctatus</name>
    <name type="common">Channel catfish</name>
    <name type="synonym">Silurus punctatus</name>
    <dbReference type="NCBI Taxonomy" id="7998"/>
    <lineage>
        <taxon>Eukaryota</taxon>
        <taxon>Metazoa</taxon>
        <taxon>Chordata</taxon>
        <taxon>Craniata</taxon>
        <taxon>Vertebrata</taxon>
        <taxon>Euteleostomi</taxon>
        <taxon>Actinopterygii</taxon>
        <taxon>Neopterygii</taxon>
        <taxon>Teleostei</taxon>
        <taxon>Ostariophysi</taxon>
        <taxon>Siluriformes</taxon>
        <taxon>Ictaluridae</taxon>
        <taxon>Ictalurus</taxon>
    </lineage>
</organism>
<dbReference type="GO" id="GO:0010629">
    <property type="term" value="P:negative regulation of gene expression"/>
    <property type="evidence" value="ECO:0007669"/>
    <property type="project" value="TreeGrafter"/>
</dbReference>
<dbReference type="CDD" id="cd01439">
    <property type="entry name" value="TCCD_inducible_PARP_like"/>
    <property type="match status" value="1"/>
</dbReference>
<evidence type="ECO:0000256" key="6">
    <source>
        <dbReference type="ARBA" id="ARBA00024347"/>
    </source>
</evidence>
<keyword evidence="2 7" id="KW-0328">Glycosyltransferase</keyword>
<dbReference type="GO" id="GO:0005634">
    <property type="term" value="C:nucleus"/>
    <property type="evidence" value="ECO:0007669"/>
    <property type="project" value="UniProtKB-SubCell"/>
</dbReference>
<evidence type="ECO:0000313" key="12">
    <source>
        <dbReference type="RefSeq" id="XP_017328087.1"/>
    </source>
</evidence>
<dbReference type="SUPFAM" id="SSF56399">
    <property type="entry name" value="ADP-ribosylation"/>
    <property type="match status" value="1"/>
</dbReference>
<dbReference type="Proteomes" id="UP000221080">
    <property type="component" value="Chromosome 7"/>
</dbReference>
<evidence type="ECO:0000256" key="1">
    <source>
        <dbReference type="ARBA" id="ARBA00004123"/>
    </source>
</evidence>
<evidence type="ECO:0000256" key="2">
    <source>
        <dbReference type="ARBA" id="ARBA00022676"/>
    </source>
</evidence>
<evidence type="ECO:0000313" key="11">
    <source>
        <dbReference type="Proteomes" id="UP000221080"/>
    </source>
</evidence>
<reference evidence="11" key="1">
    <citation type="journal article" date="2016" name="Nat. Commun.">
        <title>The channel catfish genome sequence provides insights into the evolution of scale formation in teleosts.</title>
        <authorList>
            <person name="Liu Z."/>
            <person name="Liu S."/>
            <person name="Yao J."/>
            <person name="Bao L."/>
            <person name="Zhang J."/>
            <person name="Li Y."/>
            <person name="Jiang C."/>
            <person name="Sun L."/>
            <person name="Wang R."/>
            <person name="Zhang Y."/>
            <person name="Zhou T."/>
            <person name="Zeng Q."/>
            <person name="Fu Q."/>
            <person name="Gao S."/>
            <person name="Li N."/>
            <person name="Koren S."/>
            <person name="Jiang Y."/>
            <person name="Zimin A."/>
            <person name="Xu P."/>
            <person name="Phillippy A.M."/>
            <person name="Geng X."/>
            <person name="Song L."/>
            <person name="Sun F."/>
            <person name="Li C."/>
            <person name="Wang X."/>
            <person name="Chen A."/>
            <person name="Jin Y."/>
            <person name="Yuan Z."/>
            <person name="Yang Y."/>
            <person name="Tan S."/>
            <person name="Peatman E."/>
            <person name="Lu J."/>
            <person name="Qin Z."/>
            <person name="Dunham R."/>
            <person name="Li Z."/>
            <person name="Sonstegard T."/>
            <person name="Feng J."/>
            <person name="Danzmann R.G."/>
            <person name="Schroeder S."/>
            <person name="Scheffler B."/>
            <person name="Duke M.V."/>
            <person name="Ballard L."/>
            <person name="Kucuktas H."/>
            <person name="Kaltenboeck L."/>
            <person name="Liu H."/>
            <person name="Armbruster J."/>
            <person name="Xie Y."/>
            <person name="Kirby M.L."/>
            <person name="Tian Y."/>
            <person name="Flanagan M.E."/>
            <person name="Mu W."/>
            <person name="Waldbieser G.C."/>
        </authorList>
    </citation>
    <scope>NUCLEOTIDE SEQUENCE [LARGE SCALE GENOMIC DNA]</scope>
    <source>
        <strain evidence="11">SDA103</strain>
    </source>
</reference>
<keyword evidence="11" id="KW-1185">Reference proteome</keyword>
<dbReference type="InterPro" id="IPR043472">
    <property type="entry name" value="Macro_dom-like"/>
</dbReference>
<dbReference type="InterPro" id="IPR012677">
    <property type="entry name" value="Nucleotide-bd_a/b_plait_sf"/>
</dbReference>
<dbReference type="InterPro" id="IPR052056">
    <property type="entry name" value="Mono-ARTD/PARP"/>
</dbReference>
<dbReference type="EC" id="2.4.2.-" evidence="7"/>
<dbReference type="PROSITE" id="PS51154">
    <property type="entry name" value="MACRO"/>
    <property type="match status" value="2"/>
</dbReference>
<dbReference type="Gene3D" id="3.30.70.330">
    <property type="match status" value="1"/>
</dbReference>
<dbReference type="OrthoDB" id="6133115at2759"/>
<protein>
    <recommendedName>
        <fullName evidence="7">Poly [ADP-ribose] polymerase</fullName>
        <shortName evidence="7">PARP</shortName>
        <ecNumber evidence="7">2.4.2.-</ecNumber>
    </recommendedName>
</protein>
<feature type="coiled-coil region" evidence="8">
    <location>
        <begin position="432"/>
        <end position="459"/>
    </location>
</feature>
<dbReference type="GO" id="GO:0003714">
    <property type="term" value="F:transcription corepressor activity"/>
    <property type="evidence" value="ECO:0007669"/>
    <property type="project" value="TreeGrafter"/>
</dbReference>
<proteinExistence type="inferred from homology"/>
<dbReference type="Pfam" id="PF01661">
    <property type="entry name" value="Macro"/>
    <property type="match status" value="2"/>
</dbReference>
<dbReference type="GeneID" id="108267981"/>
<name>A0A2D0RC17_ICTPU</name>
<dbReference type="PROSITE" id="PS51059">
    <property type="entry name" value="PARP_CATALYTIC"/>
    <property type="match status" value="1"/>
</dbReference>
<gene>
    <name evidence="12" type="primary">LOC108267981</name>
</gene>
<evidence type="ECO:0000256" key="3">
    <source>
        <dbReference type="ARBA" id="ARBA00022679"/>
    </source>
</evidence>
<dbReference type="SMART" id="SM00506">
    <property type="entry name" value="A1pp"/>
    <property type="match status" value="2"/>
</dbReference>
<evidence type="ECO:0000259" key="10">
    <source>
        <dbReference type="PROSITE" id="PS51154"/>
    </source>
</evidence>
<dbReference type="InterPro" id="IPR002589">
    <property type="entry name" value="Macro_dom"/>
</dbReference>
<feature type="domain" description="PARP catalytic" evidence="9">
    <location>
        <begin position="1165"/>
        <end position="1362"/>
    </location>
</feature>
<evidence type="ECO:0000256" key="5">
    <source>
        <dbReference type="ARBA" id="ARBA00023242"/>
    </source>
</evidence>
<dbReference type="GO" id="GO:0005737">
    <property type="term" value="C:cytoplasm"/>
    <property type="evidence" value="ECO:0007669"/>
    <property type="project" value="TreeGrafter"/>
</dbReference>
<reference evidence="12" key="2">
    <citation type="submission" date="2025-08" db="UniProtKB">
        <authorList>
            <consortium name="RefSeq"/>
        </authorList>
    </citation>
    <scope>IDENTIFICATION</scope>
    <source>
        <tissue evidence="12">Blood</tissue>
    </source>
</reference>
<keyword evidence="3 7" id="KW-0808">Transferase</keyword>
<sequence>MSNYKFDVLFEGNNLSDGELKKIRNYFKIKRQSGGGECGEVEKVGDNTYKISFLEKTAQDRVLSKTDHVIKLHGQENIHISIKRHDVKEEKQDVPHTTSDQQATGDSSLQKVFKLDPYLLHFLKDNSSAKSDLEEQLSSLLSSFKLDMVTETVVVVREAVKTGQHDVVQQKWEAKVDLLFSDLQDRYIIHFEVEPKRLEIMQKNSSLFSQNIGVYEEKDLSVIVGKMKEVEKFLKVIDSLQLRQQARKECLVSETRYALVKEPFEQQVKSEFSKIEITQERPGCLVLKGPEEQVHSAATKLQELLNQIHEKKIPLSQLLQAFLSSSGAIQVFQTRFQQNLCSPVLLEVTGSSSNLVLLSLSTGALQEAATAIQRDLCVETVLLEQAEFESPGIDTLKNALSPALQQANHGTSKVELSYEPGPGSYSRMKVQLVGYSTEVNKLKDIIQDYKQNYVEYSDTVPLPLAEMVYNFFELLSLLGVTATDVNLVPTSSHVHISGPRCKVIDMKKKLLSSFSHLIWERMSVDGPGVLQFFQGEGSNIRELLQSSCHVLISLKNNVQTGAATARNTTFASLPAIPASVSHPGCSVALEIVFGGLEDQQADVLVAPMLNTNLTSTNVGNSLLKKAGQQFKNNFDVAKGRCRITPGDVLEVDGTPLRCRKVFFIECVAWTGNAHSSEQALRCGLERALALCEQQAWSSVAFPVIGSGVALAVPVQNATNILTGAIGTFGQAGSARSLRTIRIVIMPNHPDSEQMNMAVNTGLNSMMVDHTGQAVFQSLISEIDEITIPVARCQVHLIFGDISNETTDVIVNTTDFNDLQTDVCSDILTIAGPQVRAAIKGVQVNKGEIHITQPGGFPCKAIMHVCGEKDTNIIKKLAHKILLDCEKNGYQSVAIPAICAGKGGLDARLVAQAILQGVKDATMQANLNTIKKIHIVLMKIHVFLEFKAMAQQIFGRFTQMTAPLLFTPHRAAPSSLTLDLSSLIQSLPDQHVTAEFLVVGLTNDEVSKACQELHQAYKRHCSSHFVSQEELKNLTLADIDDIKNVTSLGVQISKRGPDGLEVSGLTKGVNEFTQLIRGALVRQVREKEQDSIFSRVSWCILGSRGIWERLPKEAHHQLENRNVGGDILDAQAQKWTVNLTKMKATAITSRTVTKIKRLENLSDFVFPLYWDSMTTGEVLKVVPLQSSTKEYERVKSDFKRTVAKAVVKIERIQNVNLRRAYEVRKKELQDTNGTVGAGERVLYHGTTADACASIQRSNFNRRFAGQNATVYGLGTYFAVDASYSANPTYSVPSADGTQLMFVTLVLTGLYTQGKSGMMVPPPRSSQDPNDRFDSVVDNVNKPSMFVVFHDCQAYPDYLITFKC</sequence>
<dbReference type="GO" id="GO:0003950">
    <property type="term" value="F:NAD+ poly-ADP-ribosyltransferase activity"/>
    <property type="evidence" value="ECO:0007669"/>
    <property type="project" value="UniProtKB-UniRule"/>
</dbReference>
<accession>A0A2D0RC17</accession>
<dbReference type="InterPro" id="IPR012317">
    <property type="entry name" value="Poly(ADP-ribose)pol_cat_dom"/>
</dbReference>
<keyword evidence="4 7" id="KW-0520">NAD</keyword>
<dbReference type="PANTHER" id="PTHR14453">
    <property type="entry name" value="PARP/ZINC FINGER CCCH TYPE DOMAIN CONTAINING PROTEIN"/>
    <property type="match status" value="1"/>
</dbReference>
<dbReference type="FunFam" id="3.90.228.10:FF:000008">
    <property type="entry name" value="Poly [ADP-ribose] polymerase"/>
    <property type="match status" value="1"/>
</dbReference>
<dbReference type="PANTHER" id="PTHR14453:SF107">
    <property type="entry name" value="POLY [ADP-RIBOSE] POLYMERASE"/>
    <property type="match status" value="1"/>
</dbReference>
<feature type="domain" description="Macro" evidence="10">
    <location>
        <begin position="576"/>
        <end position="783"/>
    </location>
</feature>